<comment type="caution">
    <text evidence="1">The sequence shown here is derived from an EMBL/GenBank/DDBJ whole genome shotgun (WGS) entry which is preliminary data.</text>
</comment>
<dbReference type="OrthoDB" id="4925511at2759"/>
<accession>A0A9P7ZSP0</accession>
<gene>
    <name evidence="1" type="ORF">F5Z01DRAFT_454133</name>
</gene>
<keyword evidence="2" id="KW-1185">Reference proteome</keyword>
<organism evidence="1 2">
    <name type="scientific">Emericellopsis atlantica</name>
    <dbReference type="NCBI Taxonomy" id="2614577"/>
    <lineage>
        <taxon>Eukaryota</taxon>
        <taxon>Fungi</taxon>
        <taxon>Dikarya</taxon>
        <taxon>Ascomycota</taxon>
        <taxon>Pezizomycotina</taxon>
        <taxon>Sordariomycetes</taxon>
        <taxon>Hypocreomycetidae</taxon>
        <taxon>Hypocreales</taxon>
        <taxon>Bionectriaceae</taxon>
        <taxon>Emericellopsis</taxon>
    </lineage>
</organism>
<proteinExistence type="predicted"/>
<protein>
    <submittedName>
        <fullName evidence="1">Uncharacterized protein</fullName>
    </submittedName>
</protein>
<dbReference type="RefSeq" id="XP_046121046.1">
    <property type="nucleotide sequence ID" value="XM_046259847.1"/>
</dbReference>
<sequence>MPPSHSHGMSYFSGVVAFTNLAPRMIRLAISHVKDAASYCVKRQWSIGMDMINSIGFHVNAQIEQLLSWTEPRPFEFSSASLSIGPALSQLTSWVYCFSVRAQIFVDDVLPESLLDTYSACLAWYASKLQAIKVPEGGSGPFDHMYYHFCVLALFRPFCHLQCVTMPVSPRQVCQESAEAVLAMGKACKDAKVEKFDLPCFAPFFLHGAGLIEIDIVEGGARDEGVDMSTITLPSQSDPWLWLGDAVEPWSLGNKALKQLTELSGRFEAARKSQAALRAALQDRSGLVEDAVR</sequence>
<dbReference type="Proteomes" id="UP000887229">
    <property type="component" value="Unassembled WGS sequence"/>
</dbReference>
<evidence type="ECO:0000313" key="1">
    <source>
        <dbReference type="EMBL" id="KAG9257122.1"/>
    </source>
</evidence>
<dbReference type="EMBL" id="MU251246">
    <property type="protein sequence ID" value="KAG9257122.1"/>
    <property type="molecule type" value="Genomic_DNA"/>
</dbReference>
<name>A0A9P7ZSP0_9HYPO</name>
<dbReference type="GeneID" id="70290750"/>
<reference evidence="1" key="1">
    <citation type="journal article" date="2021" name="IMA Fungus">
        <title>Genomic characterization of three marine fungi, including Emericellopsis atlantica sp. nov. with signatures of a generalist lifestyle and marine biomass degradation.</title>
        <authorList>
            <person name="Hagestad O.C."/>
            <person name="Hou L."/>
            <person name="Andersen J.H."/>
            <person name="Hansen E.H."/>
            <person name="Altermark B."/>
            <person name="Li C."/>
            <person name="Kuhnert E."/>
            <person name="Cox R.J."/>
            <person name="Crous P.W."/>
            <person name="Spatafora J.W."/>
            <person name="Lail K."/>
            <person name="Amirebrahimi M."/>
            <person name="Lipzen A."/>
            <person name="Pangilinan J."/>
            <person name="Andreopoulos W."/>
            <person name="Hayes R.D."/>
            <person name="Ng V."/>
            <person name="Grigoriev I.V."/>
            <person name="Jackson S.A."/>
            <person name="Sutton T.D.S."/>
            <person name="Dobson A.D.W."/>
            <person name="Rama T."/>
        </authorList>
    </citation>
    <scope>NUCLEOTIDE SEQUENCE</scope>
    <source>
        <strain evidence="1">TS7</strain>
    </source>
</reference>
<evidence type="ECO:0000313" key="2">
    <source>
        <dbReference type="Proteomes" id="UP000887229"/>
    </source>
</evidence>
<dbReference type="AlphaFoldDB" id="A0A9P7ZSP0"/>